<dbReference type="OrthoDB" id="1729926at2"/>
<dbReference type="EMBL" id="LT838272">
    <property type="protein sequence ID" value="SMB98508.1"/>
    <property type="molecule type" value="Genomic_DNA"/>
</dbReference>
<evidence type="ECO:0000313" key="1">
    <source>
        <dbReference type="EMBL" id="SMB98508.1"/>
    </source>
</evidence>
<evidence type="ECO:0008006" key="3">
    <source>
        <dbReference type="Google" id="ProtNLM"/>
    </source>
</evidence>
<accession>A0A1W1VYS4</accession>
<sequence length="84" mass="9538">MNIELRDGYLVIDESLTIEDARNAWNLVLENLHKIKTVNLSGLKEIDLAGIQVLLMLVRLKQDINFIMPPTQGDPRFALFSTNS</sequence>
<keyword evidence="2" id="KW-1185">Reference proteome</keyword>
<dbReference type="SUPFAM" id="SSF52091">
    <property type="entry name" value="SpoIIaa-like"/>
    <property type="match status" value="1"/>
</dbReference>
<proteinExistence type="predicted"/>
<dbReference type="InterPro" id="IPR036513">
    <property type="entry name" value="STAS_dom_sf"/>
</dbReference>
<dbReference type="Proteomes" id="UP000192569">
    <property type="component" value="Chromosome I"/>
</dbReference>
<organism evidence="1 2">
    <name type="scientific">Thermanaeromonas toyohensis ToBE</name>
    <dbReference type="NCBI Taxonomy" id="698762"/>
    <lineage>
        <taxon>Bacteria</taxon>
        <taxon>Bacillati</taxon>
        <taxon>Bacillota</taxon>
        <taxon>Clostridia</taxon>
        <taxon>Neomoorellales</taxon>
        <taxon>Neomoorellaceae</taxon>
        <taxon>Thermanaeromonas</taxon>
    </lineage>
</organism>
<dbReference type="AlphaFoldDB" id="A0A1W1VYS4"/>
<dbReference type="RefSeq" id="WP_084665915.1">
    <property type="nucleotide sequence ID" value="NZ_LT838272.1"/>
</dbReference>
<gene>
    <name evidence="1" type="ORF">SAMN00808754_2378</name>
</gene>
<dbReference type="STRING" id="698762.SAMN00808754_2378"/>
<name>A0A1W1VYS4_9FIRM</name>
<reference evidence="1 2" key="1">
    <citation type="submission" date="2017-04" db="EMBL/GenBank/DDBJ databases">
        <authorList>
            <person name="Afonso C.L."/>
            <person name="Miller P.J."/>
            <person name="Scott M.A."/>
            <person name="Spackman E."/>
            <person name="Goraichik I."/>
            <person name="Dimitrov K.M."/>
            <person name="Suarez D.L."/>
            <person name="Swayne D.E."/>
        </authorList>
    </citation>
    <scope>NUCLEOTIDE SEQUENCE [LARGE SCALE GENOMIC DNA]</scope>
    <source>
        <strain evidence="1 2">ToBE</strain>
    </source>
</reference>
<protein>
    <recommendedName>
        <fullName evidence="3">STAS domain-containing protein</fullName>
    </recommendedName>
</protein>
<evidence type="ECO:0000313" key="2">
    <source>
        <dbReference type="Proteomes" id="UP000192569"/>
    </source>
</evidence>